<accession>A0A172U2Y9</accession>
<dbReference type="EMBL" id="CP011390">
    <property type="protein sequence ID" value="ANE53680.1"/>
    <property type="molecule type" value="Genomic_DNA"/>
</dbReference>
<gene>
    <name evidence="2" type="ORF">SY85_23085</name>
</gene>
<feature type="compositionally biased region" description="Basic and acidic residues" evidence="1">
    <location>
        <begin position="13"/>
        <end position="27"/>
    </location>
</feature>
<dbReference type="STRING" id="1492898.SY85_23085"/>
<proteinExistence type="predicted"/>
<dbReference type="Proteomes" id="UP000077177">
    <property type="component" value="Chromosome"/>
</dbReference>
<organism evidence="2 3">
    <name type="scientific">Flavisolibacter tropicus</name>
    <dbReference type="NCBI Taxonomy" id="1492898"/>
    <lineage>
        <taxon>Bacteria</taxon>
        <taxon>Pseudomonadati</taxon>
        <taxon>Bacteroidota</taxon>
        <taxon>Chitinophagia</taxon>
        <taxon>Chitinophagales</taxon>
        <taxon>Chitinophagaceae</taxon>
        <taxon>Flavisolibacter</taxon>
    </lineage>
</organism>
<dbReference type="InterPro" id="IPR019626">
    <property type="entry name" value="Stress-induced_KGG_rpt"/>
</dbReference>
<dbReference type="Pfam" id="PF10685">
    <property type="entry name" value="KGG"/>
    <property type="match status" value="1"/>
</dbReference>
<keyword evidence="3" id="KW-1185">Reference proteome</keyword>
<evidence type="ECO:0008006" key="4">
    <source>
        <dbReference type="Google" id="ProtNLM"/>
    </source>
</evidence>
<evidence type="ECO:0000256" key="1">
    <source>
        <dbReference type="SAM" id="MobiDB-lite"/>
    </source>
</evidence>
<protein>
    <recommendedName>
        <fullName evidence="4">General stress protein</fullName>
    </recommendedName>
</protein>
<dbReference type="KEGG" id="fla:SY85_23085"/>
<dbReference type="AlphaFoldDB" id="A0A172U2Y9"/>
<evidence type="ECO:0000313" key="3">
    <source>
        <dbReference type="Proteomes" id="UP000077177"/>
    </source>
</evidence>
<feature type="compositionally biased region" description="Basic and acidic residues" evidence="1">
    <location>
        <begin position="38"/>
        <end position="55"/>
    </location>
</feature>
<evidence type="ECO:0000313" key="2">
    <source>
        <dbReference type="EMBL" id="ANE53680.1"/>
    </source>
</evidence>
<feature type="region of interest" description="Disordered" evidence="1">
    <location>
        <begin position="1"/>
        <end position="72"/>
    </location>
</feature>
<name>A0A172U2Y9_9BACT</name>
<reference evidence="2 3" key="2">
    <citation type="journal article" date="2016" name="Int. J. Syst. Evol. Microbiol.">
        <title>Flavisolibacter tropicus sp. nov., isolated from tropical soil.</title>
        <authorList>
            <person name="Lee J.J."/>
            <person name="Kang M.S."/>
            <person name="Kim G.S."/>
            <person name="Lee C.S."/>
            <person name="Lim S."/>
            <person name="Lee J."/>
            <person name="Roh S.H."/>
            <person name="Kang H."/>
            <person name="Ha J.M."/>
            <person name="Bae S."/>
            <person name="Jung H.Y."/>
            <person name="Kim M.K."/>
        </authorList>
    </citation>
    <scope>NUCLEOTIDE SEQUENCE [LARGE SCALE GENOMIC DNA]</scope>
    <source>
        <strain evidence="2 3">LCS9</strain>
    </source>
</reference>
<reference evidence="3" key="1">
    <citation type="submission" date="2015-01" db="EMBL/GenBank/DDBJ databases">
        <title>Flavisolibacter sp./LCS9/ whole genome sequencing.</title>
        <authorList>
            <person name="Kim M.K."/>
            <person name="Srinivasan S."/>
            <person name="Lee J.-J."/>
        </authorList>
    </citation>
    <scope>NUCLEOTIDE SEQUENCE [LARGE SCALE GENOMIC DNA]</scope>
    <source>
        <strain evidence="3">LCS9</strain>
    </source>
</reference>
<sequence>MGQQKSKRGFAAMDRERQREIAREGGKAAHRQGVAHRWTSEEAREAGRKGGERSRNSRQGGAESRGPNEGIL</sequence>